<evidence type="ECO:0000313" key="2">
    <source>
        <dbReference type="Proteomes" id="UP000233160"/>
    </source>
</evidence>
<sequence length="15" mass="1537">MSSNLLPPSPNPEGP</sequence>
<keyword evidence="2" id="KW-1185">Reference proteome</keyword>
<reference evidence="1" key="2">
    <citation type="submission" date="2025-09" db="UniProtKB">
        <authorList>
            <consortium name="Ensembl"/>
        </authorList>
    </citation>
    <scope>IDENTIFICATION</scope>
</reference>
<dbReference type="Ensembl" id="ENSPCOT00000041714.1">
    <property type="protein sequence ID" value="ENSPCOP00000030764.1"/>
    <property type="gene ID" value="ENSPCOG00000028122.1"/>
</dbReference>
<protein>
    <submittedName>
        <fullName evidence="1">Coiled-coil domain containing 38</fullName>
    </submittedName>
</protein>
<name>A0A2K6GX60_PROCO</name>
<reference evidence="1" key="1">
    <citation type="submission" date="2025-08" db="UniProtKB">
        <authorList>
            <consortium name="Ensembl"/>
        </authorList>
    </citation>
    <scope>IDENTIFICATION</scope>
</reference>
<accession>A0A2K6GX60</accession>
<organism evidence="1 2">
    <name type="scientific">Propithecus coquereli</name>
    <name type="common">Coquerel's sifaka</name>
    <name type="synonym">Propithecus verreauxi coquereli</name>
    <dbReference type="NCBI Taxonomy" id="379532"/>
    <lineage>
        <taxon>Eukaryota</taxon>
        <taxon>Metazoa</taxon>
        <taxon>Chordata</taxon>
        <taxon>Craniata</taxon>
        <taxon>Vertebrata</taxon>
        <taxon>Euteleostomi</taxon>
        <taxon>Mammalia</taxon>
        <taxon>Eutheria</taxon>
        <taxon>Euarchontoglires</taxon>
        <taxon>Primates</taxon>
        <taxon>Strepsirrhini</taxon>
        <taxon>Lemuriformes</taxon>
        <taxon>Indriidae</taxon>
        <taxon>Propithecus</taxon>
    </lineage>
</organism>
<dbReference type="GeneTree" id="ENSGT00940000153110"/>
<gene>
    <name evidence="1" type="primary">CCDC38</name>
</gene>
<evidence type="ECO:0000313" key="1">
    <source>
        <dbReference type="Ensembl" id="ENSPCOP00000030764.1"/>
    </source>
</evidence>
<dbReference type="Proteomes" id="UP000233160">
    <property type="component" value="Unassembled WGS sequence"/>
</dbReference>
<proteinExistence type="predicted"/>